<organism evidence="2 3">
    <name type="scientific">Nocardioides oceani</name>
    <dbReference type="NCBI Taxonomy" id="3058369"/>
    <lineage>
        <taxon>Bacteria</taxon>
        <taxon>Bacillati</taxon>
        <taxon>Actinomycetota</taxon>
        <taxon>Actinomycetes</taxon>
        <taxon>Propionibacteriales</taxon>
        <taxon>Nocardioidaceae</taxon>
        <taxon>Nocardioides</taxon>
    </lineage>
</organism>
<gene>
    <name evidence="2" type="ORF">QWY28_00490</name>
</gene>
<dbReference type="Proteomes" id="UP001168620">
    <property type="component" value="Unassembled WGS sequence"/>
</dbReference>
<keyword evidence="3" id="KW-1185">Reference proteome</keyword>
<sequence>MEPAEVLEQPGRTPLRRRTRWVLAVAALVLVAGWAADHELREREQRAVERCADATAAATARTDASMAMIRTYVQPALLSVPSGSSQDGFFALVAEEAREAEPRVRDALARCEEVDVLAVHLGLTERRDAYVAHLSARADWLAEIGADGRAYYRDRPELARLREAALGDRP</sequence>
<name>A0ABT8F9R5_9ACTN</name>
<reference evidence="2" key="1">
    <citation type="submission" date="2023-06" db="EMBL/GenBank/DDBJ databases">
        <title>Draft genome sequence of Nocardioides sp. SOB77.</title>
        <authorList>
            <person name="Zhang G."/>
        </authorList>
    </citation>
    <scope>NUCLEOTIDE SEQUENCE</scope>
    <source>
        <strain evidence="2">SOB77</strain>
    </source>
</reference>
<evidence type="ECO:0000313" key="2">
    <source>
        <dbReference type="EMBL" id="MDN4171412.1"/>
    </source>
</evidence>
<evidence type="ECO:0000313" key="3">
    <source>
        <dbReference type="Proteomes" id="UP001168620"/>
    </source>
</evidence>
<dbReference type="EMBL" id="JAUHJQ010000001">
    <property type="protein sequence ID" value="MDN4171412.1"/>
    <property type="molecule type" value="Genomic_DNA"/>
</dbReference>
<keyword evidence="1" id="KW-1133">Transmembrane helix</keyword>
<accession>A0ABT8F9R5</accession>
<proteinExistence type="predicted"/>
<feature type="transmembrane region" description="Helical" evidence="1">
    <location>
        <begin position="20"/>
        <end position="36"/>
    </location>
</feature>
<keyword evidence="1" id="KW-0472">Membrane</keyword>
<dbReference type="RefSeq" id="WP_300950339.1">
    <property type="nucleotide sequence ID" value="NZ_JAUHJQ010000001.1"/>
</dbReference>
<protein>
    <submittedName>
        <fullName evidence="2">Uncharacterized protein</fullName>
    </submittedName>
</protein>
<comment type="caution">
    <text evidence="2">The sequence shown here is derived from an EMBL/GenBank/DDBJ whole genome shotgun (WGS) entry which is preliminary data.</text>
</comment>
<keyword evidence="1" id="KW-0812">Transmembrane</keyword>
<evidence type="ECO:0000256" key="1">
    <source>
        <dbReference type="SAM" id="Phobius"/>
    </source>
</evidence>